<feature type="coiled-coil region" evidence="1">
    <location>
        <begin position="72"/>
        <end position="99"/>
    </location>
</feature>
<name>A0ABV8GWP8_9BACI</name>
<reference evidence="3" key="1">
    <citation type="journal article" date="2019" name="Int. J. Syst. Evol. Microbiol.">
        <title>The Global Catalogue of Microorganisms (GCM) 10K type strain sequencing project: providing services to taxonomists for standard genome sequencing and annotation.</title>
        <authorList>
            <consortium name="The Broad Institute Genomics Platform"/>
            <consortium name="The Broad Institute Genome Sequencing Center for Infectious Disease"/>
            <person name="Wu L."/>
            <person name="Ma J."/>
        </authorList>
    </citation>
    <scope>NUCLEOTIDE SEQUENCE [LARGE SCALE GENOMIC DNA]</scope>
    <source>
        <strain evidence="3">IBRC-M 10703</strain>
    </source>
</reference>
<dbReference type="Proteomes" id="UP001595772">
    <property type="component" value="Unassembled WGS sequence"/>
</dbReference>
<dbReference type="RefSeq" id="WP_379496738.1">
    <property type="nucleotide sequence ID" value="NZ_JBHSAO010000007.1"/>
</dbReference>
<proteinExistence type="predicted"/>
<organism evidence="2 3">
    <name type="scientific">Oceanobacillus longus</name>
    <dbReference type="NCBI Taxonomy" id="930120"/>
    <lineage>
        <taxon>Bacteria</taxon>
        <taxon>Bacillati</taxon>
        <taxon>Bacillota</taxon>
        <taxon>Bacilli</taxon>
        <taxon>Bacillales</taxon>
        <taxon>Bacillaceae</taxon>
        <taxon>Oceanobacillus</taxon>
    </lineage>
</organism>
<comment type="caution">
    <text evidence="2">The sequence shown here is derived from an EMBL/GenBank/DDBJ whole genome shotgun (WGS) entry which is preliminary data.</text>
</comment>
<keyword evidence="3" id="KW-1185">Reference proteome</keyword>
<evidence type="ECO:0000313" key="2">
    <source>
        <dbReference type="EMBL" id="MFC4024244.1"/>
    </source>
</evidence>
<protein>
    <submittedName>
        <fullName evidence="2">Uncharacterized protein</fullName>
    </submittedName>
</protein>
<gene>
    <name evidence="2" type="ORF">ACFOUV_10610</name>
</gene>
<dbReference type="EMBL" id="JBHSAO010000007">
    <property type="protein sequence ID" value="MFC4024244.1"/>
    <property type="molecule type" value="Genomic_DNA"/>
</dbReference>
<evidence type="ECO:0000313" key="3">
    <source>
        <dbReference type="Proteomes" id="UP001595772"/>
    </source>
</evidence>
<sequence length="248" mass="29201">MGLYINATNNKNIYKNDGSIQAPNQGVFIKNNVSEMIQEQQRINKSLLRSFHEISNRKEQQEYKNSLRWEELGIQLKQLEKMNAQHAEMENEMMQRLNKIDADHQKLQVLIEEDRLSEQQVREQLTQLNASQEIISQMLEGVSQVNEQLVLKMDQQTSVQERMSEQISTQDNSNEAVTKRLDNQEAMMEKITRQVDYFRSLLFERTNYLSEKMEQTSSYILSMISGSAQLQKNYLLSQKQREKEKSNK</sequence>
<keyword evidence="1" id="KW-0175">Coiled coil</keyword>
<accession>A0ABV8GWP8</accession>
<evidence type="ECO:0000256" key="1">
    <source>
        <dbReference type="SAM" id="Coils"/>
    </source>
</evidence>